<keyword evidence="3" id="KW-0436">Ligase</keyword>
<evidence type="ECO:0000256" key="1">
    <source>
        <dbReference type="ARBA" id="ARBA00022801"/>
    </source>
</evidence>
<comment type="similarity">
    <text evidence="2">Belongs to the 2H phosphoesterase superfamily. ThpR family.</text>
</comment>
<dbReference type="EC" id="3.1.4.58" evidence="2"/>
<dbReference type="PANTHER" id="PTHR35561">
    <property type="entry name" value="RNA 2',3'-CYCLIC PHOSPHODIESTERASE"/>
    <property type="match status" value="1"/>
</dbReference>
<evidence type="ECO:0000313" key="4">
    <source>
        <dbReference type="Proteomes" id="UP000286773"/>
    </source>
</evidence>
<dbReference type="GO" id="GO:0008664">
    <property type="term" value="F:RNA 2',3'-cyclic 3'-phosphodiesterase activity"/>
    <property type="evidence" value="ECO:0007669"/>
    <property type="project" value="UniProtKB-EC"/>
</dbReference>
<dbReference type="InterPro" id="IPR009097">
    <property type="entry name" value="Cyclic_Pdiesterase"/>
</dbReference>
<comment type="function">
    <text evidence="2">Hydrolyzes RNA 2',3'-cyclic phosphodiester to an RNA 2'-phosphomonoester.</text>
</comment>
<dbReference type="GO" id="GO:0004113">
    <property type="term" value="F:2',3'-cyclic-nucleotide 3'-phosphodiesterase activity"/>
    <property type="evidence" value="ECO:0007669"/>
    <property type="project" value="InterPro"/>
</dbReference>
<keyword evidence="4" id="KW-1185">Reference proteome</keyword>
<feature type="short sequence motif" description="HXTX 1" evidence="2">
    <location>
        <begin position="40"/>
        <end position="43"/>
    </location>
</feature>
<name>A0A430B0A9_9ENTE</name>
<dbReference type="InterPro" id="IPR004175">
    <property type="entry name" value="RNA_CPDase"/>
</dbReference>
<dbReference type="HAMAP" id="MF_01940">
    <property type="entry name" value="RNA_CPDase"/>
    <property type="match status" value="1"/>
</dbReference>
<dbReference type="RefSeq" id="WP_126812035.1">
    <property type="nucleotide sequence ID" value="NZ_NGKC01000002.1"/>
</dbReference>
<feature type="active site" description="Proton acceptor" evidence="2">
    <location>
        <position position="123"/>
    </location>
</feature>
<dbReference type="AlphaFoldDB" id="A0A430B0A9"/>
<proteinExistence type="inferred from homology"/>
<gene>
    <name evidence="3" type="ORF">CBF27_02375</name>
</gene>
<dbReference type="OrthoDB" id="9789350at2"/>
<dbReference type="Pfam" id="PF13563">
    <property type="entry name" value="2_5_RNA_ligase2"/>
    <property type="match status" value="1"/>
</dbReference>
<keyword evidence="1 2" id="KW-0378">Hydrolase</keyword>
<dbReference type="SUPFAM" id="SSF55144">
    <property type="entry name" value="LigT-like"/>
    <property type="match status" value="1"/>
</dbReference>
<sequence>MRLFIAITFNQETRKKIHTVQQRLIQRATRVSPVPPEQFHLTLVFLGEIDKQQLSPVKKVIAETDFSPMKLLFDHVGRFQRKSGDIWWLGTAEHDTLNSLRAHLVSQLVQRELLVNKTAFTPHVTLARHVLTEEAVLPCDLLTTGFSTVITSISLIHSANIAGKTTYTEIFRKTP</sequence>
<dbReference type="EMBL" id="NGKC01000002">
    <property type="protein sequence ID" value="RSU13765.1"/>
    <property type="molecule type" value="Genomic_DNA"/>
</dbReference>
<feature type="active site" description="Proton donor" evidence="2">
    <location>
        <position position="40"/>
    </location>
</feature>
<feature type="short sequence motif" description="HXTX 2" evidence="2">
    <location>
        <begin position="123"/>
        <end position="126"/>
    </location>
</feature>
<accession>A0A430B0A9</accession>
<organism evidence="3 4">
    <name type="scientific">Vagococcus acidifermentans</name>
    <dbReference type="NCBI Taxonomy" id="564710"/>
    <lineage>
        <taxon>Bacteria</taxon>
        <taxon>Bacillati</taxon>
        <taxon>Bacillota</taxon>
        <taxon>Bacilli</taxon>
        <taxon>Lactobacillales</taxon>
        <taxon>Enterococcaceae</taxon>
        <taxon>Vagococcus</taxon>
    </lineage>
</organism>
<evidence type="ECO:0000256" key="2">
    <source>
        <dbReference type="HAMAP-Rule" id="MF_01940"/>
    </source>
</evidence>
<reference evidence="3 4" key="1">
    <citation type="submission" date="2017-05" db="EMBL/GenBank/DDBJ databases">
        <title>Vagococcus spp. assemblies.</title>
        <authorList>
            <person name="Gulvik C.A."/>
        </authorList>
    </citation>
    <scope>NUCLEOTIDE SEQUENCE [LARGE SCALE GENOMIC DNA]</scope>
    <source>
        <strain evidence="3 4">LMG 24798</strain>
    </source>
</reference>
<dbReference type="Gene3D" id="3.90.1140.10">
    <property type="entry name" value="Cyclic phosphodiesterase"/>
    <property type="match status" value="1"/>
</dbReference>
<protein>
    <recommendedName>
        <fullName evidence="2">RNA 2',3'-cyclic phosphodiesterase</fullName>
        <shortName evidence="2">RNA 2',3'-CPDase</shortName>
        <ecNumber evidence="2">3.1.4.58</ecNumber>
    </recommendedName>
</protein>
<evidence type="ECO:0000313" key="3">
    <source>
        <dbReference type="EMBL" id="RSU13765.1"/>
    </source>
</evidence>
<dbReference type="NCBIfam" id="TIGR02258">
    <property type="entry name" value="2_5_ligase"/>
    <property type="match status" value="1"/>
</dbReference>
<dbReference type="PANTHER" id="PTHR35561:SF1">
    <property type="entry name" value="RNA 2',3'-CYCLIC PHOSPHODIESTERASE"/>
    <property type="match status" value="1"/>
</dbReference>
<dbReference type="GO" id="GO:0016874">
    <property type="term" value="F:ligase activity"/>
    <property type="evidence" value="ECO:0007669"/>
    <property type="project" value="UniProtKB-KW"/>
</dbReference>
<comment type="catalytic activity">
    <reaction evidence="2">
        <text>a 3'-end 2',3'-cyclophospho-ribonucleotide-RNA + H2O = a 3'-end 2'-phospho-ribonucleotide-RNA + H(+)</text>
        <dbReference type="Rhea" id="RHEA:11828"/>
        <dbReference type="Rhea" id="RHEA-COMP:10464"/>
        <dbReference type="Rhea" id="RHEA-COMP:17353"/>
        <dbReference type="ChEBI" id="CHEBI:15377"/>
        <dbReference type="ChEBI" id="CHEBI:15378"/>
        <dbReference type="ChEBI" id="CHEBI:83064"/>
        <dbReference type="ChEBI" id="CHEBI:173113"/>
        <dbReference type="EC" id="3.1.4.58"/>
    </reaction>
</comment>
<dbReference type="Proteomes" id="UP000286773">
    <property type="component" value="Unassembled WGS sequence"/>
</dbReference>
<comment type="caution">
    <text evidence="3">The sequence shown here is derived from an EMBL/GenBank/DDBJ whole genome shotgun (WGS) entry which is preliminary data.</text>
</comment>